<dbReference type="PANTHER" id="PTHR34314">
    <property type="entry name" value="CRENARCHAEAL PROTEIN, PUTATIVE-RELATED"/>
    <property type="match status" value="1"/>
</dbReference>
<comment type="caution">
    <text evidence="1">The sequence shown here is derived from an EMBL/GenBank/DDBJ whole genome shotgun (WGS) entry which is preliminary data.</text>
</comment>
<sequence>MREGQEKLWEGQNKLWEEVRSLREGQEKLWEGQNRLWEGQNKLWEEVRSLREGLNKLWESHMRLEKYVRTGFEGLRKALHVTFEDYSRSFVQLLLEEIGYGWREVDRKILVSEGRPVEIDIFCEEPLVVGEATSFLGSWEEAERELAGLEERVGLVSTLYGRRPELILLCVGRAAEEVVYRLKNILVAQGVRLVLGAEIREAVV</sequence>
<dbReference type="PANTHER" id="PTHR34314:SF6">
    <property type="entry name" value="DUF3782 DOMAIN-CONTAINING PROTEIN"/>
    <property type="match status" value="1"/>
</dbReference>
<organism evidence="1">
    <name type="scientific">Caldiarchaeum subterraneum</name>
    <dbReference type="NCBI Taxonomy" id="311458"/>
    <lineage>
        <taxon>Archaea</taxon>
        <taxon>Nitrososphaerota</taxon>
        <taxon>Candidatus Caldarchaeales</taxon>
        <taxon>Candidatus Caldarchaeaceae</taxon>
        <taxon>Candidatus Caldarchaeum</taxon>
    </lineage>
</organism>
<protein>
    <recommendedName>
        <fullName evidence="2">DUF3782 domain-containing protein</fullName>
    </recommendedName>
</protein>
<accession>A0A7C5LB60</accession>
<proteinExistence type="predicted"/>
<dbReference type="EMBL" id="DRWN01000002">
    <property type="protein sequence ID" value="HHK67541.1"/>
    <property type="molecule type" value="Genomic_DNA"/>
</dbReference>
<name>A0A7C5LB60_CALS0</name>
<dbReference type="AlphaFoldDB" id="A0A7C5LB60"/>
<evidence type="ECO:0008006" key="2">
    <source>
        <dbReference type="Google" id="ProtNLM"/>
    </source>
</evidence>
<reference evidence="1" key="1">
    <citation type="journal article" date="2020" name="mSystems">
        <title>Genome- and Community-Level Interaction Insights into Carbon Utilization and Element Cycling Functions of Hydrothermarchaeota in Hydrothermal Sediment.</title>
        <authorList>
            <person name="Zhou Z."/>
            <person name="Liu Y."/>
            <person name="Xu W."/>
            <person name="Pan J."/>
            <person name="Luo Z.H."/>
            <person name="Li M."/>
        </authorList>
    </citation>
    <scope>NUCLEOTIDE SEQUENCE [LARGE SCALE GENOMIC DNA]</scope>
    <source>
        <strain evidence="1">SpSt-1056</strain>
    </source>
</reference>
<evidence type="ECO:0000313" key="1">
    <source>
        <dbReference type="EMBL" id="HHK67541.1"/>
    </source>
</evidence>
<gene>
    <name evidence="1" type="ORF">ENM11_00065</name>
</gene>